<dbReference type="Pfam" id="PF03009">
    <property type="entry name" value="GDPD"/>
    <property type="match status" value="1"/>
</dbReference>
<dbReference type="PANTHER" id="PTHR46320">
    <property type="entry name" value="GLYCEROPHOSPHODIESTER PHOSPHODIESTERASE 1"/>
    <property type="match status" value="1"/>
</dbReference>
<dbReference type="PANTHER" id="PTHR46320:SF1">
    <property type="entry name" value="GLYCEROPHOSPHODIESTER PHOSPHODIESTERASE 1"/>
    <property type="match status" value="1"/>
</dbReference>
<dbReference type="EMBL" id="WDCG01000068">
    <property type="protein sequence ID" value="KAB6415815.1"/>
    <property type="molecule type" value="Genomic_DNA"/>
</dbReference>
<dbReference type="SUPFAM" id="SSF51695">
    <property type="entry name" value="PLC-like phosphodiesterases"/>
    <property type="match status" value="1"/>
</dbReference>
<dbReference type="AlphaFoldDB" id="A0A6I0XBP6"/>
<feature type="domain" description="GP-PDE" evidence="2">
    <location>
        <begin position="57"/>
        <end position="300"/>
    </location>
</feature>
<dbReference type="GO" id="GO:0006644">
    <property type="term" value="P:phospholipid metabolic process"/>
    <property type="evidence" value="ECO:0007669"/>
    <property type="project" value="TreeGrafter"/>
</dbReference>
<dbReference type="GO" id="GO:0008889">
    <property type="term" value="F:glycerophosphodiester phosphodiesterase activity"/>
    <property type="evidence" value="ECO:0007669"/>
    <property type="project" value="TreeGrafter"/>
</dbReference>
<proteinExistence type="predicted"/>
<evidence type="ECO:0000256" key="1">
    <source>
        <dbReference type="SAM" id="SignalP"/>
    </source>
</evidence>
<keyword evidence="1" id="KW-0732">Signal</keyword>
<dbReference type="Proteomes" id="UP000471447">
    <property type="component" value="Unassembled WGS sequence"/>
</dbReference>
<sequence>MLMKSCMVLRRGLVASLMFLLLSGIQSVSAQGKLHLLKFDDVTQLRDFFKYTGNGSIIVSGHRGGYEEGYSENCIEGLENVLKQMPAFFEIDPRLTKDSVIVLMHDATLDRTTTGTGKVCDHTWKELQKLRLKDHSGKVTNCKIPTLEEVIKWSRGKTIINLDKKDVPMAMIAALIKKHKAEGHVMLTVHTGAQARYYYDRFPTIMMSAFARNMKEFEDLSISGVPWENMIAYVGHSITPENKKIVEMLHARGVRCMISVAPTHDKLPSKEERALKYKEEIDKRPDIIESDIPTEVWTVLQSR</sequence>
<gene>
    <name evidence="3" type="ORF">GAZ26_27005</name>
</gene>
<dbReference type="GO" id="GO:0006580">
    <property type="term" value="P:ethanolamine metabolic process"/>
    <property type="evidence" value="ECO:0007669"/>
    <property type="project" value="TreeGrafter"/>
</dbReference>
<organism evidence="3 4">
    <name type="scientific">Bacteroides xylanisolvens</name>
    <dbReference type="NCBI Taxonomy" id="371601"/>
    <lineage>
        <taxon>Bacteria</taxon>
        <taxon>Pseudomonadati</taxon>
        <taxon>Bacteroidota</taxon>
        <taxon>Bacteroidia</taxon>
        <taxon>Bacteroidales</taxon>
        <taxon>Bacteroidaceae</taxon>
        <taxon>Bacteroides</taxon>
    </lineage>
</organism>
<evidence type="ECO:0000313" key="3">
    <source>
        <dbReference type="EMBL" id="KAB6415815.1"/>
    </source>
</evidence>
<name>A0A6I0XBP6_9BACE</name>
<dbReference type="CDD" id="cd08566">
    <property type="entry name" value="GDPD_AtGDE_like"/>
    <property type="match status" value="1"/>
</dbReference>
<protein>
    <submittedName>
        <fullName evidence="3">Glycerophosphodiester phosphodiesterase family protein</fullName>
    </submittedName>
</protein>
<dbReference type="PROSITE" id="PS51704">
    <property type="entry name" value="GP_PDE"/>
    <property type="match status" value="1"/>
</dbReference>
<evidence type="ECO:0000259" key="2">
    <source>
        <dbReference type="PROSITE" id="PS51704"/>
    </source>
</evidence>
<reference evidence="3 4" key="1">
    <citation type="journal article" date="2019" name="Nat. Med.">
        <title>A library of human gut bacterial isolates paired with longitudinal multiomics data enables mechanistic microbiome research.</title>
        <authorList>
            <person name="Poyet M."/>
            <person name="Groussin M."/>
            <person name="Gibbons S.M."/>
            <person name="Avila-Pacheco J."/>
            <person name="Jiang X."/>
            <person name="Kearney S.M."/>
            <person name="Perrotta A.R."/>
            <person name="Berdy B."/>
            <person name="Zhao S."/>
            <person name="Lieberman T.D."/>
            <person name="Swanson P.K."/>
            <person name="Smith M."/>
            <person name="Roesemann S."/>
            <person name="Alexander J.E."/>
            <person name="Rich S.A."/>
            <person name="Livny J."/>
            <person name="Vlamakis H."/>
            <person name="Clish C."/>
            <person name="Bullock K."/>
            <person name="Deik A."/>
            <person name="Scott J."/>
            <person name="Pierce K.A."/>
            <person name="Xavier R.J."/>
            <person name="Alm E.J."/>
        </authorList>
    </citation>
    <scope>NUCLEOTIDE SEQUENCE [LARGE SCALE GENOMIC DNA]</scope>
    <source>
        <strain evidence="3 4">BIOML-A7</strain>
    </source>
</reference>
<feature type="signal peptide" evidence="1">
    <location>
        <begin position="1"/>
        <end position="30"/>
    </location>
</feature>
<evidence type="ECO:0000313" key="4">
    <source>
        <dbReference type="Proteomes" id="UP000471447"/>
    </source>
</evidence>
<dbReference type="InterPro" id="IPR017946">
    <property type="entry name" value="PLC-like_Pdiesterase_TIM-brl"/>
</dbReference>
<accession>A0A6I0XBP6</accession>
<feature type="chain" id="PRO_5030153750" evidence="1">
    <location>
        <begin position="31"/>
        <end position="303"/>
    </location>
</feature>
<comment type="caution">
    <text evidence="3">The sequence shown here is derived from an EMBL/GenBank/DDBJ whole genome shotgun (WGS) entry which is preliminary data.</text>
</comment>
<dbReference type="GO" id="GO:0070291">
    <property type="term" value="P:N-acylethanolamine metabolic process"/>
    <property type="evidence" value="ECO:0007669"/>
    <property type="project" value="TreeGrafter"/>
</dbReference>
<dbReference type="Gene3D" id="3.20.20.190">
    <property type="entry name" value="Phosphatidylinositol (PI) phosphodiesterase"/>
    <property type="match status" value="1"/>
</dbReference>
<dbReference type="InterPro" id="IPR030395">
    <property type="entry name" value="GP_PDE_dom"/>
</dbReference>
<dbReference type="GO" id="GO:0005886">
    <property type="term" value="C:plasma membrane"/>
    <property type="evidence" value="ECO:0007669"/>
    <property type="project" value="TreeGrafter"/>
</dbReference>